<sequence length="287" mass="32835">MLQGNDAIQQPAQEAVYLYCITGESTGEYPAGLGTRGVDPANPVYSIPYRNLRAVVSKVPLDEFGEEALRTRLEDMDWIRTKGMLHERVIRQVMSKCTVIPMRFATIYRDDRRIREILAENYSNFSGILLWLEGKEEWGVKIYYRLQAMEEHVIRFSPQVGDLKQKIAVASGGQAYLLKKKLSKTVQEEIDRLLFAHAEQCYGRLKKLAVSSCTNDLLDKKVTGKDVDMILNAAYLVEQQKINEFLSEVIRLQKDYPYLEFDYSGPWPAYNFCTVSGKGSDEHARAK</sequence>
<dbReference type="AlphaFoldDB" id="A0A1Z5HWR2"/>
<dbReference type="OrthoDB" id="144737at2"/>
<dbReference type="EMBL" id="BDGJ01000195">
    <property type="protein sequence ID" value="GAW93973.1"/>
    <property type="molecule type" value="Genomic_DNA"/>
</dbReference>
<comment type="similarity">
    <text evidence="3">Belongs to the gas vesicle GvpF/GvpL family.</text>
</comment>
<dbReference type="GO" id="GO:0031412">
    <property type="term" value="P:gas vesicle organization"/>
    <property type="evidence" value="ECO:0007669"/>
    <property type="project" value="InterPro"/>
</dbReference>
<evidence type="ECO:0000256" key="1">
    <source>
        <dbReference type="ARBA" id="ARBA00022987"/>
    </source>
</evidence>
<dbReference type="RefSeq" id="WP_088555006.1">
    <property type="nucleotide sequence ID" value="NZ_BDGJ01000195.1"/>
</dbReference>
<evidence type="ECO:0000256" key="2">
    <source>
        <dbReference type="ARBA" id="ARBA00035108"/>
    </source>
</evidence>
<evidence type="ECO:0000313" key="4">
    <source>
        <dbReference type="EMBL" id="GAW93973.1"/>
    </source>
</evidence>
<organism evidence="4 5">
    <name type="scientific">Calderihabitans maritimus</name>
    <dbReference type="NCBI Taxonomy" id="1246530"/>
    <lineage>
        <taxon>Bacteria</taxon>
        <taxon>Bacillati</taxon>
        <taxon>Bacillota</taxon>
        <taxon>Clostridia</taxon>
        <taxon>Neomoorellales</taxon>
        <taxon>Calderihabitantaceae</taxon>
        <taxon>Calderihabitans</taxon>
    </lineage>
</organism>
<comment type="caution">
    <text evidence="4">The sequence shown here is derived from an EMBL/GenBank/DDBJ whole genome shotgun (WGS) entry which is preliminary data.</text>
</comment>
<evidence type="ECO:0000256" key="3">
    <source>
        <dbReference type="ARBA" id="ARBA00035643"/>
    </source>
</evidence>
<dbReference type="PANTHER" id="PTHR36852:SF1">
    <property type="entry name" value="PROTEIN GVPL 2"/>
    <property type="match status" value="1"/>
</dbReference>
<gene>
    <name evidence="4" type="ORF">KKC1_30930</name>
</gene>
<name>A0A1Z5HWR2_9FIRM</name>
<proteinExistence type="inferred from homology"/>
<keyword evidence="1" id="KW-0304">Gas vesicle</keyword>
<evidence type="ECO:0000313" key="5">
    <source>
        <dbReference type="Proteomes" id="UP000197032"/>
    </source>
</evidence>
<dbReference type="PANTHER" id="PTHR36852">
    <property type="entry name" value="PROTEIN GVPL 2"/>
    <property type="match status" value="1"/>
</dbReference>
<evidence type="ECO:0008006" key="6">
    <source>
        <dbReference type="Google" id="ProtNLM"/>
    </source>
</evidence>
<keyword evidence="5" id="KW-1185">Reference proteome</keyword>
<dbReference type="InterPro" id="IPR009430">
    <property type="entry name" value="GvpL/GvpF"/>
</dbReference>
<dbReference type="Pfam" id="PF06386">
    <property type="entry name" value="GvpL_GvpF"/>
    <property type="match status" value="1"/>
</dbReference>
<comment type="subcellular location">
    <subcellularLocation>
        <location evidence="2">Gas vesicle</location>
    </subcellularLocation>
</comment>
<dbReference type="GO" id="GO:0031411">
    <property type="term" value="C:gas vesicle"/>
    <property type="evidence" value="ECO:0007669"/>
    <property type="project" value="UniProtKB-SubCell"/>
</dbReference>
<protein>
    <recommendedName>
        <fullName evidence="6">Gas vesicle synthesis GvpLGvpF</fullName>
    </recommendedName>
</protein>
<reference evidence="5" key="1">
    <citation type="journal article" date="2017" name="Appl. Environ. Microbiol.">
        <title>Genomic Analysis of Calderihabitans maritimus KKC1, a Thermophilic, Hydrogenogenic, Carboxydotrophic Bacterium Isolated from Marine Sediment.</title>
        <authorList>
            <person name="Omae K."/>
            <person name="Yoneda Y."/>
            <person name="Fukuyama Y."/>
            <person name="Yoshida T."/>
            <person name="Sako Y."/>
        </authorList>
    </citation>
    <scope>NUCLEOTIDE SEQUENCE [LARGE SCALE GENOMIC DNA]</scope>
    <source>
        <strain evidence="5">KKC1</strain>
    </source>
</reference>
<accession>A0A1Z5HWR2</accession>
<dbReference type="Proteomes" id="UP000197032">
    <property type="component" value="Unassembled WGS sequence"/>
</dbReference>